<keyword evidence="1" id="KW-1133">Transmembrane helix</keyword>
<evidence type="ECO:0000256" key="1">
    <source>
        <dbReference type="SAM" id="Phobius"/>
    </source>
</evidence>
<feature type="transmembrane region" description="Helical" evidence="1">
    <location>
        <begin position="157"/>
        <end position="177"/>
    </location>
</feature>
<feature type="transmembrane region" description="Helical" evidence="1">
    <location>
        <begin position="74"/>
        <end position="96"/>
    </location>
</feature>
<feature type="transmembrane region" description="Helical" evidence="1">
    <location>
        <begin position="133"/>
        <end position="151"/>
    </location>
</feature>
<evidence type="ECO:0008006" key="3">
    <source>
        <dbReference type="Google" id="ProtNLM"/>
    </source>
</evidence>
<dbReference type="Pfam" id="PF03729">
    <property type="entry name" value="DUF308"/>
    <property type="match status" value="2"/>
</dbReference>
<dbReference type="InterPro" id="IPR005325">
    <property type="entry name" value="DUF308_memb"/>
</dbReference>
<gene>
    <name evidence="2" type="ORF">GTC17253_01650</name>
</gene>
<sequence length="215" mass="23591">MKVLQSSFFRAICAIIVGALIIQYREQTVTWITIAIGVLFFLSGVISLAAYYASKRKTGDVEAFDTDGNQISGLRPSFPLVGLGSLILGVILAFLPTTFVTGLMYILAAILVLGAISQYVVLAGVTKIARIGFFYWLLPSVILLIAIFVMVKPMESAATPLFIIGWCMILYGVTECIQSIKIYQCRRKYKATIEATQKPIVTATETEEKAQDVTE</sequence>
<feature type="transmembrane region" description="Helical" evidence="1">
    <location>
        <begin position="7"/>
        <end position="24"/>
    </location>
</feature>
<feature type="transmembrane region" description="Helical" evidence="1">
    <location>
        <begin position="30"/>
        <end position="53"/>
    </location>
</feature>
<name>A0AB33IMS6_9BACT</name>
<dbReference type="AlphaFoldDB" id="A0AB33IMS6"/>
<evidence type="ECO:0000313" key="2">
    <source>
        <dbReference type="EMBL" id="BFO70199.1"/>
    </source>
</evidence>
<keyword evidence="1" id="KW-0472">Membrane</keyword>
<protein>
    <recommendedName>
        <fullName evidence="3">DUF308 domain-containing protein</fullName>
    </recommendedName>
</protein>
<reference evidence="2" key="1">
    <citation type="submission" date="2024-07" db="EMBL/GenBank/DDBJ databases">
        <title>Complete genome sequence of Prevotella sp. YM-2024 GTC17253.</title>
        <authorList>
            <person name="Hayashi M."/>
            <person name="Muto Y."/>
            <person name="Tanaka K."/>
            <person name="Niwa H."/>
        </authorList>
    </citation>
    <scope>NUCLEOTIDE SEQUENCE</scope>
    <source>
        <strain evidence="2">GTC17253</strain>
    </source>
</reference>
<feature type="transmembrane region" description="Helical" evidence="1">
    <location>
        <begin position="102"/>
        <end position="121"/>
    </location>
</feature>
<accession>A0AB33IMS6</accession>
<proteinExistence type="predicted"/>
<keyword evidence="1" id="KW-0812">Transmembrane</keyword>
<dbReference type="EMBL" id="AP035785">
    <property type="protein sequence ID" value="BFO70199.1"/>
    <property type="molecule type" value="Genomic_DNA"/>
</dbReference>
<organism evidence="2">
    <name type="scientific">Prevotella sp. GTC17253</name>
    <dbReference type="NCBI Taxonomy" id="3236793"/>
    <lineage>
        <taxon>Bacteria</taxon>
        <taxon>Pseudomonadati</taxon>
        <taxon>Bacteroidota</taxon>
        <taxon>Bacteroidia</taxon>
        <taxon>Bacteroidales</taxon>
        <taxon>Prevotellaceae</taxon>
        <taxon>Prevotella</taxon>
    </lineage>
</organism>